<dbReference type="InterPro" id="IPR011990">
    <property type="entry name" value="TPR-like_helical_dom_sf"/>
</dbReference>
<dbReference type="Gene3D" id="1.25.40.10">
    <property type="entry name" value="Tetratricopeptide repeat domain"/>
    <property type="match status" value="1"/>
</dbReference>
<evidence type="ECO:0000313" key="9">
    <source>
        <dbReference type="Proteomes" id="UP000694545"/>
    </source>
</evidence>
<keyword evidence="9" id="KW-1185">Reference proteome</keyword>
<evidence type="ECO:0000256" key="5">
    <source>
        <dbReference type="ARBA" id="ARBA00023136"/>
    </source>
</evidence>
<dbReference type="GO" id="GO:0016020">
    <property type="term" value="C:membrane"/>
    <property type="evidence" value="ECO:0007669"/>
    <property type="project" value="UniProtKB-SubCell"/>
</dbReference>
<evidence type="ECO:0000256" key="4">
    <source>
        <dbReference type="ARBA" id="ARBA00022989"/>
    </source>
</evidence>
<dbReference type="PANTHER" id="PTHR12745">
    <property type="entry name" value="SUPPRESSION OF TUMORIGENICITY 7"/>
    <property type="match status" value="1"/>
</dbReference>
<evidence type="ECO:0000313" key="8">
    <source>
        <dbReference type="Ensembl" id="ENSVKKP00000017845.1"/>
    </source>
</evidence>
<feature type="transmembrane region" description="Helical" evidence="7">
    <location>
        <begin position="416"/>
        <end position="435"/>
    </location>
</feature>
<dbReference type="InterPro" id="IPR007311">
    <property type="entry name" value="ST7"/>
</dbReference>
<comment type="subcellular location">
    <subcellularLocation>
        <location evidence="1">Membrane</location>
        <topology evidence="1">Multi-pass membrane protein</topology>
    </subcellularLocation>
</comment>
<dbReference type="PANTHER" id="PTHR12745:SF4">
    <property type="entry name" value="SUPPRESSOR OF TUMORIGENICITY 7 PROTEIN-LIKE"/>
    <property type="match status" value="1"/>
</dbReference>
<dbReference type="AlphaFoldDB" id="A0A8D2L7R4"/>
<evidence type="ECO:0000256" key="1">
    <source>
        <dbReference type="ARBA" id="ARBA00004141"/>
    </source>
</evidence>
<evidence type="ECO:0000256" key="6">
    <source>
        <dbReference type="ARBA" id="ARBA00039262"/>
    </source>
</evidence>
<evidence type="ECO:0000256" key="2">
    <source>
        <dbReference type="ARBA" id="ARBA00009751"/>
    </source>
</evidence>
<dbReference type="CDD" id="cd11557">
    <property type="entry name" value="ST7"/>
    <property type="match status" value="1"/>
</dbReference>
<name>A0A8D2L7R4_VARKO</name>
<keyword evidence="3 7" id="KW-0812">Transmembrane</keyword>
<dbReference type="Ensembl" id="ENSVKKT00000018295.1">
    <property type="protein sequence ID" value="ENSVKKP00000017845.1"/>
    <property type="gene ID" value="ENSVKKG00000009821.1"/>
</dbReference>
<keyword evidence="4 7" id="KW-1133">Transmembrane helix</keyword>
<reference evidence="8" key="2">
    <citation type="submission" date="2025-09" db="UniProtKB">
        <authorList>
            <consortium name="Ensembl"/>
        </authorList>
    </citation>
    <scope>IDENTIFICATION</scope>
</reference>
<accession>A0A8D2L7R4</accession>
<evidence type="ECO:0000256" key="3">
    <source>
        <dbReference type="ARBA" id="ARBA00022692"/>
    </source>
</evidence>
<organism evidence="8 9">
    <name type="scientific">Varanus komodoensis</name>
    <name type="common">Komodo dragon</name>
    <dbReference type="NCBI Taxonomy" id="61221"/>
    <lineage>
        <taxon>Eukaryota</taxon>
        <taxon>Metazoa</taxon>
        <taxon>Chordata</taxon>
        <taxon>Craniata</taxon>
        <taxon>Vertebrata</taxon>
        <taxon>Euteleostomi</taxon>
        <taxon>Lepidosauria</taxon>
        <taxon>Squamata</taxon>
        <taxon>Bifurcata</taxon>
        <taxon>Unidentata</taxon>
        <taxon>Episquamata</taxon>
        <taxon>Toxicofera</taxon>
        <taxon>Anguimorpha</taxon>
        <taxon>Paleoanguimorpha</taxon>
        <taxon>Varanoidea</taxon>
        <taxon>Varanidae</taxon>
        <taxon>Varanus</taxon>
    </lineage>
</organism>
<proteinExistence type="inferred from homology"/>
<dbReference type="Proteomes" id="UP000694545">
    <property type="component" value="Unplaced"/>
</dbReference>
<reference evidence="8" key="1">
    <citation type="submission" date="2025-08" db="UniProtKB">
        <authorList>
            <consortium name="Ensembl"/>
        </authorList>
    </citation>
    <scope>IDENTIFICATION</scope>
</reference>
<protein>
    <recommendedName>
        <fullName evidence="6">Suppressor of tumorigenicity 7 protein-like</fullName>
    </recommendedName>
</protein>
<dbReference type="Pfam" id="PF04184">
    <property type="entry name" value="ST7"/>
    <property type="match status" value="1"/>
</dbReference>
<feature type="transmembrane region" description="Helical" evidence="7">
    <location>
        <begin position="441"/>
        <end position="459"/>
    </location>
</feature>
<sequence length="479" mass="54928">MAAYYIYFCTLTPKFYVALTGTSSLISGLIFIFEWWYFRKYGTSFIEQVSVSHLRPLIGGTENTSSQQATFSATNGENEMNRQSLSECKVWRNPLNLFRGAEYSRYTWVTGKEPLTYYDMNLSAQDHQTFFTCETDLFRPSDAVMQKAWRERNPQARIKAAYQALELNNDCATAYVLLAEEEAVTIIDAEKYFKQALRAGETVYRKSQHCSSQSPQHEAQLRRDTNVLVYVKRRLAMCARKLGRIKEAVKMMRDLMKEFPLLSVLNIHENLLEALLELQAYADVQAVLAKYDDISLPKSAAICYTAALLKARAVSDRFSPETASRRGLSTAEINAVEAIHRAVEFNPHVPKYLLEMKSLILPPEHILKRGDSEAVAYAFFHLQHWKRIEGALNLLHCTWEGTFHDVSVYPQKELPFFIHFTAGLCSFTAMLALLTHQFPELMVIFAKAFFGTLLSPLSFMMEKLERFMPAGLWHQLTQM</sequence>
<keyword evidence="5 7" id="KW-0472">Membrane</keyword>
<feature type="transmembrane region" description="Helical" evidence="7">
    <location>
        <begin position="15"/>
        <end position="38"/>
    </location>
</feature>
<evidence type="ECO:0000256" key="7">
    <source>
        <dbReference type="SAM" id="Phobius"/>
    </source>
</evidence>
<comment type="similarity">
    <text evidence="2">Belongs to the ST7 family.</text>
</comment>